<dbReference type="SUPFAM" id="SSF55729">
    <property type="entry name" value="Acyl-CoA N-acyltransferases (Nat)"/>
    <property type="match status" value="1"/>
</dbReference>
<comment type="caution">
    <text evidence="4">The sequence shown here is derived from an EMBL/GenBank/DDBJ whole genome shotgun (WGS) entry which is preliminary data.</text>
</comment>
<protein>
    <submittedName>
        <fullName evidence="4">GNAT family N-acetyltransferase</fullName>
        <ecNumber evidence="4">2.3.-.-</ecNumber>
    </submittedName>
</protein>
<reference evidence="5" key="1">
    <citation type="journal article" date="2019" name="Int. J. Syst. Evol. Microbiol.">
        <title>The Global Catalogue of Microorganisms (GCM) 10K type strain sequencing project: providing services to taxonomists for standard genome sequencing and annotation.</title>
        <authorList>
            <consortium name="The Broad Institute Genomics Platform"/>
            <consortium name="The Broad Institute Genome Sequencing Center for Infectious Disease"/>
            <person name="Wu L."/>
            <person name="Ma J."/>
        </authorList>
    </citation>
    <scope>NUCLEOTIDE SEQUENCE [LARGE SCALE GENOMIC DNA]</scope>
    <source>
        <strain evidence="5">KCTC 52039</strain>
    </source>
</reference>
<dbReference type="RefSeq" id="WP_380071075.1">
    <property type="nucleotide sequence ID" value="NZ_JBHRTO010000001.1"/>
</dbReference>
<gene>
    <name evidence="4" type="ORF">ACFOGH_00355</name>
</gene>
<organism evidence="4 5">
    <name type="scientific">Cypionkella sinensis</name>
    <dbReference type="NCBI Taxonomy" id="1756043"/>
    <lineage>
        <taxon>Bacteria</taxon>
        <taxon>Pseudomonadati</taxon>
        <taxon>Pseudomonadota</taxon>
        <taxon>Alphaproteobacteria</taxon>
        <taxon>Rhodobacterales</taxon>
        <taxon>Paracoccaceae</taxon>
        <taxon>Cypionkella</taxon>
    </lineage>
</organism>
<dbReference type="EMBL" id="JBHRTO010000001">
    <property type="protein sequence ID" value="MFC3179428.1"/>
    <property type="molecule type" value="Genomic_DNA"/>
</dbReference>
<evidence type="ECO:0000313" key="4">
    <source>
        <dbReference type="EMBL" id="MFC3179428.1"/>
    </source>
</evidence>
<dbReference type="Gene3D" id="3.40.630.30">
    <property type="match status" value="1"/>
</dbReference>
<accession>A0ABV7IZB3</accession>
<dbReference type="InterPro" id="IPR016181">
    <property type="entry name" value="Acyl_CoA_acyltransferase"/>
</dbReference>
<feature type="domain" description="N-acetyltransferase" evidence="3">
    <location>
        <begin position="1"/>
        <end position="157"/>
    </location>
</feature>
<keyword evidence="2 4" id="KW-0012">Acyltransferase</keyword>
<dbReference type="PANTHER" id="PTHR43072">
    <property type="entry name" value="N-ACETYLTRANSFERASE"/>
    <property type="match status" value="1"/>
</dbReference>
<dbReference type="CDD" id="cd04301">
    <property type="entry name" value="NAT_SF"/>
    <property type="match status" value="1"/>
</dbReference>
<evidence type="ECO:0000256" key="1">
    <source>
        <dbReference type="ARBA" id="ARBA00022679"/>
    </source>
</evidence>
<dbReference type="PROSITE" id="PS51186">
    <property type="entry name" value="GNAT"/>
    <property type="match status" value="1"/>
</dbReference>
<evidence type="ECO:0000256" key="2">
    <source>
        <dbReference type="ARBA" id="ARBA00023315"/>
    </source>
</evidence>
<evidence type="ECO:0000259" key="3">
    <source>
        <dbReference type="PROSITE" id="PS51186"/>
    </source>
</evidence>
<dbReference type="Proteomes" id="UP001595547">
    <property type="component" value="Unassembled WGS sequence"/>
</dbReference>
<dbReference type="PANTHER" id="PTHR43072:SF23">
    <property type="entry name" value="UPF0039 PROTEIN C11D3.02C"/>
    <property type="match status" value="1"/>
</dbReference>
<keyword evidence="1 4" id="KW-0808">Transferase</keyword>
<proteinExistence type="predicted"/>
<dbReference type="EC" id="2.3.-.-" evidence="4"/>
<dbReference type="InterPro" id="IPR000182">
    <property type="entry name" value="GNAT_dom"/>
</dbReference>
<dbReference type="Pfam" id="PF00583">
    <property type="entry name" value="Acetyltransf_1"/>
    <property type="match status" value="1"/>
</dbReference>
<dbReference type="GO" id="GO:0016746">
    <property type="term" value="F:acyltransferase activity"/>
    <property type="evidence" value="ECO:0007669"/>
    <property type="project" value="UniProtKB-KW"/>
</dbReference>
<name>A0ABV7IZB3_9RHOB</name>
<evidence type="ECO:0000313" key="5">
    <source>
        <dbReference type="Proteomes" id="UP001595547"/>
    </source>
</evidence>
<keyword evidence="5" id="KW-1185">Reference proteome</keyword>
<sequence length="157" mass="16874">MIRAARPEDTAELAALWNPWITETAITFASAAKTEADIQAMIAARDCFLVYVKNGLQGFATYAQFRGGNGYATCMEHTIILSPTARGMGAGRALMAAVETHAKAAGAHQMIGGISGENPDARAFHAALGYQEIAIIREAGFKFGRFMDLVLMQKFLS</sequence>